<protein>
    <submittedName>
        <fullName evidence="1">Uncharacterized protein</fullName>
    </submittedName>
</protein>
<dbReference type="AlphaFoldDB" id="A0A392VLZ5"/>
<organism evidence="1 2">
    <name type="scientific">Trifolium medium</name>
    <dbReference type="NCBI Taxonomy" id="97028"/>
    <lineage>
        <taxon>Eukaryota</taxon>
        <taxon>Viridiplantae</taxon>
        <taxon>Streptophyta</taxon>
        <taxon>Embryophyta</taxon>
        <taxon>Tracheophyta</taxon>
        <taxon>Spermatophyta</taxon>
        <taxon>Magnoliopsida</taxon>
        <taxon>eudicotyledons</taxon>
        <taxon>Gunneridae</taxon>
        <taxon>Pentapetalae</taxon>
        <taxon>rosids</taxon>
        <taxon>fabids</taxon>
        <taxon>Fabales</taxon>
        <taxon>Fabaceae</taxon>
        <taxon>Papilionoideae</taxon>
        <taxon>50 kb inversion clade</taxon>
        <taxon>NPAAA clade</taxon>
        <taxon>Hologalegina</taxon>
        <taxon>IRL clade</taxon>
        <taxon>Trifolieae</taxon>
        <taxon>Trifolium</taxon>
    </lineage>
</organism>
<evidence type="ECO:0000313" key="2">
    <source>
        <dbReference type="Proteomes" id="UP000265520"/>
    </source>
</evidence>
<comment type="caution">
    <text evidence="1">The sequence shown here is derived from an EMBL/GenBank/DDBJ whole genome shotgun (WGS) entry which is preliminary data.</text>
</comment>
<keyword evidence="2" id="KW-1185">Reference proteome</keyword>
<name>A0A392VLZ5_9FABA</name>
<feature type="non-terminal residue" evidence="1">
    <location>
        <position position="1"/>
    </location>
</feature>
<dbReference type="Gene3D" id="1.10.8.60">
    <property type="match status" value="1"/>
</dbReference>
<sequence>GADLANMVNHAALAAATDGAKAVTSHHMFSAKDQIRMTKGYLKYNDYIDEMEYDE</sequence>
<reference evidence="1 2" key="1">
    <citation type="journal article" date="2018" name="Front. Plant Sci.">
        <title>Red Clover (Trifolium pratense) and Zigzag Clover (T. medium) - A Picture of Genomic Similarities and Differences.</title>
        <authorList>
            <person name="Dluhosova J."/>
            <person name="Istvanek J."/>
            <person name="Nedelnik J."/>
            <person name="Repkova J."/>
        </authorList>
    </citation>
    <scope>NUCLEOTIDE SEQUENCE [LARGE SCALE GENOMIC DNA]</scope>
    <source>
        <strain evidence="2">cv. 10/8</strain>
        <tissue evidence="1">Leaf</tissue>
    </source>
</reference>
<dbReference type="EMBL" id="LXQA011219179">
    <property type="protein sequence ID" value="MCI89428.1"/>
    <property type="molecule type" value="Genomic_DNA"/>
</dbReference>
<proteinExistence type="predicted"/>
<accession>A0A392VLZ5</accession>
<dbReference type="Proteomes" id="UP000265520">
    <property type="component" value="Unassembled WGS sequence"/>
</dbReference>
<evidence type="ECO:0000313" key="1">
    <source>
        <dbReference type="EMBL" id="MCI89428.1"/>
    </source>
</evidence>